<organism evidence="1">
    <name type="scientific">Magallana gigas</name>
    <name type="common">Pacific oyster</name>
    <name type="synonym">Crassostrea gigas</name>
    <dbReference type="NCBI Taxonomy" id="29159"/>
    <lineage>
        <taxon>Eukaryota</taxon>
        <taxon>Metazoa</taxon>
        <taxon>Spiralia</taxon>
        <taxon>Lophotrochozoa</taxon>
        <taxon>Mollusca</taxon>
        <taxon>Bivalvia</taxon>
        <taxon>Autobranchia</taxon>
        <taxon>Pteriomorphia</taxon>
        <taxon>Ostreida</taxon>
        <taxon>Ostreoidea</taxon>
        <taxon>Ostreidae</taxon>
        <taxon>Magallana</taxon>
    </lineage>
</organism>
<gene>
    <name evidence="1" type="ORF">CGI_10007333</name>
</gene>
<reference evidence="1" key="1">
    <citation type="journal article" date="2012" name="Nature">
        <title>The oyster genome reveals stress adaptation and complexity of shell formation.</title>
        <authorList>
            <person name="Zhang G."/>
            <person name="Fang X."/>
            <person name="Guo X."/>
            <person name="Li L."/>
            <person name="Luo R."/>
            <person name="Xu F."/>
            <person name="Yang P."/>
            <person name="Zhang L."/>
            <person name="Wang X."/>
            <person name="Qi H."/>
            <person name="Xiong Z."/>
            <person name="Que H."/>
            <person name="Xie Y."/>
            <person name="Holland P.W."/>
            <person name="Paps J."/>
            <person name="Zhu Y."/>
            <person name="Wu F."/>
            <person name="Chen Y."/>
            <person name="Wang J."/>
            <person name="Peng C."/>
            <person name="Meng J."/>
            <person name="Yang L."/>
            <person name="Liu J."/>
            <person name="Wen B."/>
            <person name="Zhang N."/>
            <person name="Huang Z."/>
            <person name="Zhu Q."/>
            <person name="Feng Y."/>
            <person name="Mount A."/>
            <person name="Hedgecock D."/>
            <person name="Xu Z."/>
            <person name="Liu Y."/>
            <person name="Domazet-Loso T."/>
            <person name="Du Y."/>
            <person name="Sun X."/>
            <person name="Zhang S."/>
            <person name="Liu B."/>
            <person name="Cheng P."/>
            <person name="Jiang X."/>
            <person name="Li J."/>
            <person name="Fan D."/>
            <person name="Wang W."/>
            <person name="Fu W."/>
            <person name="Wang T."/>
            <person name="Wang B."/>
            <person name="Zhang J."/>
            <person name="Peng Z."/>
            <person name="Li Y."/>
            <person name="Li N."/>
            <person name="Wang J."/>
            <person name="Chen M."/>
            <person name="He Y."/>
            <person name="Tan F."/>
            <person name="Song X."/>
            <person name="Zheng Q."/>
            <person name="Huang R."/>
            <person name="Yang H."/>
            <person name="Du X."/>
            <person name="Chen L."/>
            <person name="Yang M."/>
            <person name="Gaffney P.M."/>
            <person name="Wang S."/>
            <person name="Luo L."/>
            <person name="She Z."/>
            <person name="Ming Y."/>
            <person name="Huang W."/>
            <person name="Zhang S."/>
            <person name="Huang B."/>
            <person name="Zhang Y."/>
            <person name="Qu T."/>
            <person name="Ni P."/>
            <person name="Miao G."/>
            <person name="Wang J."/>
            <person name="Wang Q."/>
            <person name="Steinberg C.E."/>
            <person name="Wang H."/>
            <person name="Li N."/>
            <person name="Qian L."/>
            <person name="Zhang G."/>
            <person name="Li Y."/>
            <person name="Yang H."/>
            <person name="Liu X."/>
            <person name="Wang J."/>
            <person name="Yin Y."/>
            <person name="Wang J."/>
        </authorList>
    </citation>
    <scope>NUCLEOTIDE SEQUENCE [LARGE SCALE GENOMIC DNA]</scope>
    <source>
        <strain evidence="1">05x7-T-G4-1.051#20</strain>
    </source>
</reference>
<accession>K1P862</accession>
<protein>
    <submittedName>
        <fullName evidence="1">Uncharacterized protein</fullName>
    </submittedName>
</protein>
<sequence length="89" mass="10072">MYTLYIERLNNFYLFEGDDSACWAAGGRCQYNQSLVSPTELDCVLVPRTGSAVLAASIHIQVVFSFNSHHLQKSENESFNNMQTALNMY</sequence>
<dbReference type="InParanoid" id="K1P862"/>
<dbReference type="EMBL" id="JH817200">
    <property type="protein sequence ID" value="EKC19902.1"/>
    <property type="molecule type" value="Genomic_DNA"/>
</dbReference>
<evidence type="ECO:0000313" key="1">
    <source>
        <dbReference type="EMBL" id="EKC19902.1"/>
    </source>
</evidence>
<proteinExistence type="predicted"/>
<dbReference type="HOGENOM" id="CLU_2456972_0_0_1"/>
<dbReference type="AlphaFoldDB" id="K1P862"/>
<name>K1P862_MAGGI</name>